<dbReference type="AlphaFoldDB" id="A0A2T4DBQ1"/>
<sequence length="162" mass="18845">MIIVISHPSPIEGEFRILNQLFDAGLEYFQLYKPNFSAQEIEAYKEQIQKKHLQKVSIHTDHHKFHSLKEIEEISVNDDYAFLSPIFDSISKKGYMSKFDLEELKSFLKRSPKKIVALGGIDEDKIDWVKEVGFSGIALLGAIWQSENPVEKYKAIREKWEN</sequence>
<organism evidence="4 5">
    <name type="scientific">Marivirga lumbricoides</name>
    <dbReference type="NCBI Taxonomy" id="1046115"/>
    <lineage>
        <taxon>Bacteria</taxon>
        <taxon>Pseudomonadati</taxon>
        <taxon>Bacteroidota</taxon>
        <taxon>Cytophagia</taxon>
        <taxon>Cytophagales</taxon>
        <taxon>Marivirgaceae</taxon>
        <taxon>Marivirga</taxon>
    </lineage>
</organism>
<reference evidence="4 5" key="1">
    <citation type="submission" date="2018-03" db="EMBL/GenBank/DDBJ databases">
        <title>Cross-interface Injection: A General Nanoliter Liquid Handling Method Applied to Single Cells Genome Amplification Automated Nanoliter Liquid Handling Applied to Single Cell Multiple Displacement Amplification.</title>
        <authorList>
            <person name="Yun J."/>
            <person name="Xu P."/>
            <person name="Xu J."/>
            <person name="Dai X."/>
            <person name="Wang Y."/>
            <person name="Zheng X."/>
            <person name="Cao C."/>
            <person name="Yi Q."/>
            <person name="Zhu Y."/>
            <person name="Wang L."/>
            <person name="Dong Z."/>
            <person name="Huang Y."/>
            <person name="Huang L."/>
            <person name="Du W."/>
        </authorList>
    </citation>
    <scope>NUCLEOTIDE SEQUENCE [LARGE SCALE GENOMIC DNA]</scope>
    <source>
        <strain evidence="4 5">Z-D1-2</strain>
    </source>
</reference>
<dbReference type="GO" id="GO:0009228">
    <property type="term" value="P:thiamine biosynthetic process"/>
    <property type="evidence" value="ECO:0007669"/>
    <property type="project" value="UniProtKB-KW"/>
</dbReference>
<evidence type="ECO:0000313" key="5">
    <source>
        <dbReference type="Proteomes" id="UP000240608"/>
    </source>
</evidence>
<feature type="domain" description="Thiamine phosphate synthase/TenI" evidence="3">
    <location>
        <begin position="52"/>
        <end position="143"/>
    </location>
</feature>
<dbReference type="PANTHER" id="PTHR20857">
    <property type="entry name" value="THIAMINE-PHOSPHATE PYROPHOSPHORYLASE"/>
    <property type="match status" value="1"/>
</dbReference>
<protein>
    <recommendedName>
        <fullName evidence="3">Thiamine phosphate synthase/TenI domain-containing protein</fullName>
    </recommendedName>
</protein>
<dbReference type="InterPro" id="IPR013785">
    <property type="entry name" value="Aldolase_TIM"/>
</dbReference>
<dbReference type="PANTHER" id="PTHR20857:SF15">
    <property type="entry name" value="THIAMINE-PHOSPHATE SYNTHASE"/>
    <property type="match status" value="1"/>
</dbReference>
<evidence type="ECO:0000256" key="1">
    <source>
        <dbReference type="ARBA" id="ARBA00004948"/>
    </source>
</evidence>
<dbReference type="Pfam" id="PF02581">
    <property type="entry name" value="TMP-TENI"/>
    <property type="match status" value="1"/>
</dbReference>
<dbReference type="InterPro" id="IPR022998">
    <property type="entry name" value="ThiamineP_synth_TenI"/>
</dbReference>
<gene>
    <name evidence="4" type="ORF">C9994_15935</name>
</gene>
<dbReference type="SUPFAM" id="SSF51391">
    <property type="entry name" value="Thiamin phosphate synthase"/>
    <property type="match status" value="1"/>
</dbReference>
<name>A0A2T4DBQ1_9BACT</name>
<evidence type="ECO:0000259" key="3">
    <source>
        <dbReference type="Pfam" id="PF02581"/>
    </source>
</evidence>
<dbReference type="GO" id="GO:0004789">
    <property type="term" value="F:thiamine-phosphate diphosphorylase activity"/>
    <property type="evidence" value="ECO:0007669"/>
    <property type="project" value="TreeGrafter"/>
</dbReference>
<dbReference type="InterPro" id="IPR036206">
    <property type="entry name" value="ThiamineP_synth_sf"/>
</dbReference>
<comment type="caution">
    <text evidence="4">The sequence shown here is derived from an EMBL/GenBank/DDBJ whole genome shotgun (WGS) entry which is preliminary data.</text>
</comment>
<dbReference type="Gene3D" id="3.20.20.70">
    <property type="entry name" value="Aldolase class I"/>
    <property type="match status" value="2"/>
</dbReference>
<evidence type="ECO:0000256" key="2">
    <source>
        <dbReference type="ARBA" id="ARBA00022977"/>
    </source>
</evidence>
<accession>A0A2T4DBQ1</accession>
<evidence type="ECO:0000313" key="4">
    <source>
        <dbReference type="EMBL" id="PTB91230.1"/>
    </source>
</evidence>
<dbReference type="CDD" id="cd00564">
    <property type="entry name" value="TMP_TenI"/>
    <property type="match status" value="1"/>
</dbReference>
<comment type="pathway">
    <text evidence="1">Cofactor biosynthesis; thiamine diphosphate biosynthesis.</text>
</comment>
<dbReference type="GO" id="GO:0005737">
    <property type="term" value="C:cytoplasm"/>
    <property type="evidence" value="ECO:0007669"/>
    <property type="project" value="TreeGrafter"/>
</dbReference>
<dbReference type="EMBL" id="PYVU01000432">
    <property type="protein sequence ID" value="PTB91230.1"/>
    <property type="molecule type" value="Genomic_DNA"/>
</dbReference>
<proteinExistence type="predicted"/>
<keyword evidence="2" id="KW-0784">Thiamine biosynthesis</keyword>
<dbReference type="Proteomes" id="UP000240608">
    <property type="component" value="Unassembled WGS sequence"/>
</dbReference>